<evidence type="ECO:0000313" key="2">
    <source>
        <dbReference type="Proteomes" id="UP000318199"/>
    </source>
</evidence>
<name>A0A562ZNZ4_9BURK</name>
<gene>
    <name evidence="1" type="ORF">FN976_17265</name>
</gene>
<dbReference type="RefSeq" id="WP_145894282.1">
    <property type="nucleotide sequence ID" value="NZ_VOBQ01000013.1"/>
</dbReference>
<keyword evidence="2" id="KW-1185">Reference proteome</keyword>
<evidence type="ECO:0000313" key="1">
    <source>
        <dbReference type="EMBL" id="TWO70086.1"/>
    </source>
</evidence>
<protein>
    <submittedName>
        <fullName evidence="1">Uncharacterized protein</fullName>
    </submittedName>
</protein>
<dbReference type="EMBL" id="VOBQ01000013">
    <property type="protein sequence ID" value="TWO70086.1"/>
    <property type="molecule type" value="Genomic_DNA"/>
</dbReference>
<accession>A0A562ZNZ4</accession>
<reference evidence="1 2" key="1">
    <citation type="submission" date="2019-07" db="EMBL/GenBank/DDBJ databases">
        <title>Caenimonas sedimenti sp. nov., isolated from activated sludge.</title>
        <authorList>
            <person name="Xu J."/>
        </authorList>
    </citation>
    <scope>NUCLEOTIDE SEQUENCE [LARGE SCALE GENOMIC DNA]</scope>
    <source>
        <strain evidence="1 2">HX-9-20</strain>
    </source>
</reference>
<dbReference type="AlphaFoldDB" id="A0A562ZNZ4"/>
<organism evidence="1 2">
    <name type="scientific">Caenimonas sedimenti</name>
    <dbReference type="NCBI Taxonomy" id="2596921"/>
    <lineage>
        <taxon>Bacteria</taxon>
        <taxon>Pseudomonadati</taxon>
        <taxon>Pseudomonadota</taxon>
        <taxon>Betaproteobacteria</taxon>
        <taxon>Burkholderiales</taxon>
        <taxon>Comamonadaceae</taxon>
        <taxon>Caenimonas</taxon>
    </lineage>
</organism>
<proteinExistence type="predicted"/>
<comment type="caution">
    <text evidence="1">The sequence shown here is derived from an EMBL/GenBank/DDBJ whole genome shotgun (WGS) entry which is preliminary data.</text>
</comment>
<dbReference type="Proteomes" id="UP000318199">
    <property type="component" value="Unassembled WGS sequence"/>
</dbReference>
<sequence>MPFNVGFDCKERALFGGVLAGVSSCYGFAFSFLDAERGGFGEVCAAADFPMSQTLLALGTTRLGGGAHFFVLHRIRASGT</sequence>